<accession>A0AC58RGV4</accession>
<sequence>MRGKVAEQGHVWTPAGGETPGPPSCLPAQLLLLGGLWGPRPEGPPSAAPGSHPDGGECARLWDELFRVASADLNVHGELPPLPAFPRQEPMRSPEQAPPESFTVGTKTFSWTPFPPVPERGRGRVRSCPVSPQHHPAREPRGTPSAEEQPSLEGTPTLRSCPMCQADFSPGKTLAFSDAQELFDQRQMPSEQRERWRWSAGGASSLDASGGAVGLAPLDIDSHLAQCLADSTDDVVW</sequence>
<organism evidence="1 2">
    <name type="scientific">Camelus bactrianus</name>
    <name type="common">Bactrian camel</name>
    <dbReference type="NCBI Taxonomy" id="9837"/>
    <lineage>
        <taxon>Eukaryota</taxon>
        <taxon>Metazoa</taxon>
        <taxon>Chordata</taxon>
        <taxon>Craniata</taxon>
        <taxon>Vertebrata</taxon>
        <taxon>Euteleostomi</taxon>
        <taxon>Mammalia</taxon>
        <taxon>Eutheria</taxon>
        <taxon>Laurasiatheria</taxon>
        <taxon>Artiodactyla</taxon>
        <taxon>Tylopoda</taxon>
        <taxon>Camelidae</taxon>
        <taxon>Camelus</taxon>
    </lineage>
</organism>
<dbReference type="RefSeq" id="XP_074233769.1">
    <property type="nucleotide sequence ID" value="XM_074377668.1"/>
</dbReference>
<keyword evidence="1" id="KW-1185">Reference proteome</keyword>
<reference evidence="2" key="1">
    <citation type="submission" date="2025-08" db="UniProtKB">
        <authorList>
            <consortium name="RefSeq"/>
        </authorList>
    </citation>
    <scope>IDENTIFICATION</scope>
    <source>
        <tissue evidence="2">Blood</tissue>
    </source>
</reference>
<protein>
    <submittedName>
        <fullName evidence="2">Fanconi anemia core complex-associated protein 20 isoform X1</fullName>
    </submittedName>
</protein>
<name>A0AC58RGV4_CAMBA</name>
<proteinExistence type="predicted"/>
<gene>
    <name evidence="2" type="primary">FAAP20</name>
</gene>
<evidence type="ECO:0000313" key="1">
    <source>
        <dbReference type="Proteomes" id="UP001732780"/>
    </source>
</evidence>
<dbReference type="Proteomes" id="UP001732780">
    <property type="component" value="Chromosome 13"/>
</dbReference>
<evidence type="ECO:0000313" key="2">
    <source>
        <dbReference type="RefSeq" id="XP_074233769.1"/>
    </source>
</evidence>